<feature type="compositionally biased region" description="Basic and acidic residues" evidence="9">
    <location>
        <begin position="85"/>
        <end position="99"/>
    </location>
</feature>
<evidence type="ECO:0000313" key="12">
    <source>
        <dbReference type="Proteomes" id="UP001369086"/>
    </source>
</evidence>
<keyword evidence="5" id="KW-0687">Ribonucleoprotein</keyword>
<evidence type="ECO:0000256" key="3">
    <source>
        <dbReference type="ARBA" id="ARBA00022884"/>
    </source>
</evidence>
<evidence type="ECO:0000256" key="5">
    <source>
        <dbReference type="ARBA" id="ARBA00023274"/>
    </source>
</evidence>
<dbReference type="CDD" id="cd00165">
    <property type="entry name" value="S4"/>
    <property type="match status" value="1"/>
</dbReference>
<dbReference type="PANTHER" id="PTHR11831:SF5">
    <property type="entry name" value="40S RIBOSOMAL PROTEIN S9"/>
    <property type="match status" value="1"/>
</dbReference>
<keyword evidence="2" id="KW-0699">rRNA-binding</keyword>
<dbReference type="Proteomes" id="UP001369086">
    <property type="component" value="Unassembled WGS sequence"/>
</dbReference>
<feature type="region of interest" description="Disordered" evidence="9">
    <location>
        <begin position="77"/>
        <end position="99"/>
    </location>
</feature>
<reference evidence="11 12" key="1">
    <citation type="submission" date="2021-05" db="EMBL/GenBank/DDBJ databases">
        <authorList>
            <person name="Zahm M."/>
            <person name="Klopp C."/>
            <person name="Cabau C."/>
            <person name="Kuhl H."/>
            <person name="Suciu R."/>
            <person name="Ciorpac M."/>
            <person name="Holostenco D."/>
            <person name="Gessner J."/>
            <person name="Wuertz S."/>
            <person name="Hohne C."/>
            <person name="Stock M."/>
            <person name="Gislard M."/>
            <person name="Lluch J."/>
            <person name="Milhes M."/>
            <person name="Lampietro C."/>
            <person name="Lopez Roques C."/>
            <person name="Donnadieu C."/>
            <person name="Du K."/>
            <person name="Schartl M."/>
            <person name="Guiguen Y."/>
        </authorList>
    </citation>
    <scope>NUCLEOTIDE SEQUENCE [LARGE SCALE GENOMIC DNA]</scope>
    <source>
        <strain evidence="11">Hh-F2</strain>
        <tissue evidence="11">Blood</tissue>
    </source>
</reference>
<comment type="function">
    <text evidence="8">Component of the small ribosomal subunit. The ribosome is a large ribonucleoprotein complex responsible for the synthesis of proteins in the cell. Part of the small subunit (SSU) processome, first precursor of the small eukaryotic ribosomal subunit. During the assembly of the SSU processome in the nucleolus, many ribosome biogenesis factors, an RNA chaperone and ribosomal proteins associate with the nascent pre-rRNA and work in concert to generate RNA folding, modifications, rearrangements and cleavage as well as targeted degradation of pre-ribosomal RNA by the RNA exosome.</text>
</comment>
<comment type="caution">
    <text evidence="11">The sequence shown here is derived from an EMBL/GenBank/DDBJ whole genome shotgun (WGS) entry which is preliminary data.</text>
</comment>
<dbReference type="EMBL" id="JAHFZB010000043">
    <property type="protein sequence ID" value="KAK6468691.1"/>
    <property type="molecule type" value="Genomic_DNA"/>
</dbReference>
<dbReference type="PROSITE" id="PS00632">
    <property type="entry name" value="RIBOSOMAL_S4"/>
    <property type="match status" value="1"/>
</dbReference>
<comment type="similarity">
    <text evidence="1">Belongs to the universal ribosomal protein uS4 family.</text>
</comment>
<keyword evidence="4 11" id="KW-0689">Ribosomal protein</keyword>
<dbReference type="PANTHER" id="PTHR11831">
    <property type="entry name" value="30S 40S RIBOSOMAL PROTEIN"/>
    <property type="match status" value="1"/>
</dbReference>
<dbReference type="InterPro" id="IPR001912">
    <property type="entry name" value="Ribosomal_uS4_N"/>
</dbReference>
<evidence type="ECO:0000256" key="4">
    <source>
        <dbReference type="ARBA" id="ARBA00022980"/>
    </source>
</evidence>
<feature type="domain" description="Small ribosomal subunit protein uS4 N-terminal" evidence="10">
    <location>
        <begin position="97"/>
        <end position="145"/>
    </location>
</feature>
<dbReference type="InterPro" id="IPR036986">
    <property type="entry name" value="S4_RNA-bd_sf"/>
</dbReference>
<keyword evidence="3" id="KW-0694">RNA-binding</keyword>
<name>A0ABR0Y898_HUSHU</name>
<dbReference type="InterPro" id="IPR018079">
    <property type="entry name" value="Ribosomal_uS4_CS"/>
</dbReference>
<organism evidence="11 12">
    <name type="scientific">Huso huso</name>
    <name type="common">Beluga</name>
    <name type="synonym">Acipenser huso</name>
    <dbReference type="NCBI Taxonomy" id="61971"/>
    <lineage>
        <taxon>Eukaryota</taxon>
        <taxon>Metazoa</taxon>
        <taxon>Chordata</taxon>
        <taxon>Craniata</taxon>
        <taxon>Vertebrata</taxon>
        <taxon>Euteleostomi</taxon>
        <taxon>Actinopterygii</taxon>
        <taxon>Chondrostei</taxon>
        <taxon>Acipenseriformes</taxon>
        <taxon>Acipenseridae</taxon>
        <taxon>Huso</taxon>
    </lineage>
</organism>
<evidence type="ECO:0000256" key="6">
    <source>
        <dbReference type="ARBA" id="ARBA00035254"/>
    </source>
</evidence>
<evidence type="ECO:0000259" key="10">
    <source>
        <dbReference type="Pfam" id="PF00163"/>
    </source>
</evidence>
<gene>
    <name evidence="11" type="ORF">HHUSO_G33536</name>
</gene>
<evidence type="ECO:0000256" key="8">
    <source>
        <dbReference type="ARBA" id="ARBA00045441"/>
    </source>
</evidence>
<evidence type="ECO:0000256" key="9">
    <source>
        <dbReference type="SAM" id="MobiDB-lite"/>
    </source>
</evidence>
<dbReference type="Gene3D" id="3.10.290.10">
    <property type="entry name" value="RNA-binding S4 domain"/>
    <property type="match status" value="1"/>
</dbReference>
<evidence type="ECO:0000256" key="7">
    <source>
        <dbReference type="ARBA" id="ARBA00035410"/>
    </source>
</evidence>
<dbReference type="NCBIfam" id="TIGR01018">
    <property type="entry name" value="uS4_arch"/>
    <property type="match status" value="1"/>
</dbReference>
<accession>A0ABR0Y898</accession>
<dbReference type="InterPro" id="IPR005710">
    <property type="entry name" value="Ribosomal_uS4_euk/arc"/>
</dbReference>
<dbReference type="InterPro" id="IPR022801">
    <property type="entry name" value="Ribosomal_uS4"/>
</dbReference>
<evidence type="ECO:0000313" key="11">
    <source>
        <dbReference type="EMBL" id="KAK6468691.1"/>
    </source>
</evidence>
<feature type="region of interest" description="Disordered" evidence="9">
    <location>
        <begin position="196"/>
        <end position="228"/>
    </location>
</feature>
<protein>
    <recommendedName>
        <fullName evidence="6">Small ribosomal subunit protein uS4</fullName>
    </recommendedName>
    <alternativeName>
        <fullName evidence="7">40S ribosomal protein S9</fullName>
    </alternativeName>
</protein>
<proteinExistence type="inferred from homology"/>
<dbReference type="GO" id="GO:0005840">
    <property type="term" value="C:ribosome"/>
    <property type="evidence" value="ECO:0007669"/>
    <property type="project" value="UniProtKB-KW"/>
</dbReference>
<evidence type="ECO:0000256" key="1">
    <source>
        <dbReference type="ARBA" id="ARBA00007465"/>
    </source>
</evidence>
<evidence type="ECO:0000256" key="2">
    <source>
        <dbReference type="ARBA" id="ARBA00022730"/>
    </source>
</evidence>
<dbReference type="Pfam" id="PF00163">
    <property type="entry name" value="Ribosomal_S4"/>
    <property type="match status" value="1"/>
</dbReference>
<dbReference type="SUPFAM" id="SSF55174">
    <property type="entry name" value="Alpha-L RNA-binding motif"/>
    <property type="match status" value="1"/>
</dbReference>
<keyword evidence="12" id="KW-1185">Reference proteome</keyword>
<sequence length="228" mass="25053">MVPVAEWGSSQDFKVLRKWEWDKNPRTNAGTGGSGSGVGVGVGFCGQDTGALICDCRLSPWSVSNSCTALVNGRGWQTKPCDQPENSRRNHQDRGGDLLTLDEKDPKRLFEGNALLRRLVRIGVLDEGKMKLDYILGLKVEDFLERRLQTQVFKLGLAKSIHHARVLIRHVRKQVVNIPPSWCAWTARSTSTSPLRLPWVGGRPGGVKRKNAKKGQGGAGGAGEEEED</sequence>